<keyword evidence="2" id="KW-1185">Reference proteome</keyword>
<comment type="caution">
    <text evidence="1">The sequence shown here is derived from an EMBL/GenBank/DDBJ whole genome shotgun (WGS) entry which is preliminary data.</text>
</comment>
<name>A0ACC1HPK7_9FUNG</name>
<accession>A0ACC1HPK7</accession>
<dbReference type="EMBL" id="JAMZIH010001221">
    <property type="protein sequence ID" value="KAJ1678382.1"/>
    <property type="molecule type" value="Genomic_DNA"/>
</dbReference>
<feature type="non-terminal residue" evidence="1">
    <location>
        <position position="1"/>
    </location>
</feature>
<evidence type="ECO:0000313" key="1">
    <source>
        <dbReference type="EMBL" id="KAJ1678382.1"/>
    </source>
</evidence>
<reference evidence="1" key="1">
    <citation type="submission" date="2022-06" db="EMBL/GenBank/DDBJ databases">
        <title>Phylogenomic reconstructions and comparative analyses of Kickxellomycotina fungi.</title>
        <authorList>
            <person name="Reynolds N.K."/>
            <person name="Stajich J.E."/>
            <person name="Barry K."/>
            <person name="Grigoriev I.V."/>
            <person name="Crous P."/>
            <person name="Smith M.E."/>
        </authorList>
    </citation>
    <scope>NUCLEOTIDE SEQUENCE</scope>
    <source>
        <strain evidence="1">RSA 2271</strain>
    </source>
</reference>
<dbReference type="Proteomes" id="UP001145114">
    <property type="component" value="Unassembled WGS sequence"/>
</dbReference>
<evidence type="ECO:0000313" key="2">
    <source>
        <dbReference type="Proteomes" id="UP001145114"/>
    </source>
</evidence>
<protein>
    <submittedName>
        <fullName evidence="1">Uncharacterized protein</fullName>
    </submittedName>
</protein>
<proteinExistence type="predicted"/>
<organism evidence="1 2">
    <name type="scientific">Spiromyces aspiralis</name>
    <dbReference type="NCBI Taxonomy" id="68401"/>
    <lineage>
        <taxon>Eukaryota</taxon>
        <taxon>Fungi</taxon>
        <taxon>Fungi incertae sedis</taxon>
        <taxon>Zoopagomycota</taxon>
        <taxon>Kickxellomycotina</taxon>
        <taxon>Kickxellomycetes</taxon>
        <taxon>Kickxellales</taxon>
        <taxon>Kickxellaceae</taxon>
        <taxon>Spiromyces</taxon>
    </lineage>
</organism>
<sequence length="100" mass="11268">TCIGKSEEVKVGKDILKQELSREGEGEVASLPSLDEAVRLAIKVLAKVKELNLEYGEKLEMATLSDDGSRPVIKIFNTHEITEQLVKHQELFEKEDEDEE</sequence>
<gene>
    <name evidence="1" type="ORF">EV182_004162</name>
</gene>